<protein>
    <submittedName>
        <fullName evidence="1">Uncharacterized protein</fullName>
    </submittedName>
</protein>
<gene>
    <name evidence="1" type="ORF">LCGC14_2378540</name>
</gene>
<accession>A0A0F9CNU2</accession>
<proteinExistence type="predicted"/>
<comment type="caution">
    <text evidence="1">The sequence shown here is derived from an EMBL/GenBank/DDBJ whole genome shotgun (WGS) entry which is preliminary data.</text>
</comment>
<reference evidence="1" key="1">
    <citation type="journal article" date="2015" name="Nature">
        <title>Complex archaea that bridge the gap between prokaryotes and eukaryotes.</title>
        <authorList>
            <person name="Spang A."/>
            <person name="Saw J.H."/>
            <person name="Jorgensen S.L."/>
            <person name="Zaremba-Niedzwiedzka K."/>
            <person name="Martijn J."/>
            <person name="Lind A.E."/>
            <person name="van Eijk R."/>
            <person name="Schleper C."/>
            <person name="Guy L."/>
            <person name="Ettema T.J."/>
        </authorList>
    </citation>
    <scope>NUCLEOTIDE SEQUENCE</scope>
</reference>
<dbReference type="EMBL" id="LAZR01035216">
    <property type="protein sequence ID" value="KKL28097.1"/>
    <property type="molecule type" value="Genomic_DNA"/>
</dbReference>
<evidence type="ECO:0000313" key="1">
    <source>
        <dbReference type="EMBL" id="KKL28097.1"/>
    </source>
</evidence>
<name>A0A0F9CNU2_9ZZZZ</name>
<dbReference type="AlphaFoldDB" id="A0A0F9CNU2"/>
<sequence length="55" mass="6591">MKRDKFNRKLQKLIKSHEKELPVELSGIRISRRIVDDIGGRREIFTFNLVMIMPH</sequence>
<organism evidence="1">
    <name type="scientific">marine sediment metagenome</name>
    <dbReference type="NCBI Taxonomy" id="412755"/>
    <lineage>
        <taxon>unclassified sequences</taxon>
        <taxon>metagenomes</taxon>
        <taxon>ecological metagenomes</taxon>
    </lineage>
</organism>